<reference evidence="3 4" key="1">
    <citation type="submission" date="2015-10" db="EMBL/GenBank/DDBJ databases">
        <title>Full genome of DAOMC 229536 Phialocephala scopiformis, a fungal endophyte of spruce producing the potent anti-insectan compound rugulosin.</title>
        <authorList>
            <consortium name="DOE Joint Genome Institute"/>
            <person name="Walker A.K."/>
            <person name="Frasz S.L."/>
            <person name="Seifert K.A."/>
            <person name="Miller J.D."/>
            <person name="Mondo S.J."/>
            <person name="Labutti K."/>
            <person name="Lipzen A."/>
            <person name="Dockter R."/>
            <person name="Kennedy M."/>
            <person name="Grigoriev I.V."/>
            <person name="Spatafora J.W."/>
        </authorList>
    </citation>
    <scope>NUCLEOTIDE SEQUENCE [LARGE SCALE GENOMIC DNA]</scope>
    <source>
        <strain evidence="3 4">CBS 120377</strain>
    </source>
</reference>
<dbReference type="InterPro" id="IPR021840">
    <property type="entry name" value="DUF3433"/>
</dbReference>
<dbReference type="Proteomes" id="UP000070700">
    <property type="component" value="Unassembled WGS sequence"/>
</dbReference>
<dbReference type="STRING" id="149040.A0A194X5K7"/>
<sequence>MAETLHSTRNRILSDSADLGHIPSKHYPSAGEPERSNLSSSIQYEGKHSNEQYARSSIANKKLPEDEQDMDVSFDLSKFLGPEPGAMLYRSPVTMRWAYLALLISISLTLAVLQEFLFQRSWKNGGLIVFKFVQNVSVNQYFLWRYAPTLVLVVFGLMVEATDYEMKRLQPYYCMTRQEGASADESMLVEPFSLWTYLTNPRLIGLRIFVSRTMTLLATLAVPTLQSASLSLIQDEQFKQHVVVNYVWSRLLSAALCLIAVLVFTILFRNSRDRSGLLAPPRGIATTGKMINRGQMLMICKDLELAHPDTIRKTFRQNRYYLRHSSIHREKIKNSVAYVGPQHSGENPHPFMLRWEPLSVFVAYLVIVLVIFTIVIFTQANNALQVVPWLLTALAVVIKLVWSMIDEQVRLVEPYYILSARHAKAQVLLLDYTGTTTIEMPFKALSDRRFLLLGISINSLLVEVLTVCMSSFKVKGTNFEHHNVDAISNPPTSEETFNSFWISFILAIVILNSLSVFCSIVWLNRRRRFLSQLPGTLATSLILIYQNKFLFDLVGTERLNMEEMEHRLVTSGKKFGLGWFRGRDGELHFGIDEEELSASAKSLSRPVVDSASSAG</sequence>
<dbReference type="PANTHER" id="PTHR37544">
    <property type="entry name" value="SPRAY-RELATED"/>
    <property type="match status" value="1"/>
</dbReference>
<keyword evidence="4" id="KW-1185">Reference proteome</keyword>
<dbReference type="PANTHER" id="PTHR37544:SF3">
    <property type="entry name" value="SPRAY"/>
    <property type="match status" value="1"/>
</dbReference>
<proteinExistence type="predicted"/>
<dbReference type="GeneID" id="28828299"/>
<evidence type="ECO:0000313" key="3">
    <source>
        <dbReference type="EMBL" id="KUJ15092.1"/>
    </source>
</evidence>
<dbReference type="AlphaFoldDB" id="A0A194X5K7"/>
<feature type="transmembrane region" description="Helical" evidence="2">
    <location>
        <begin position="246"/>
        <end position="268"/>
    </location>
</feature>
<evidence type="ECO:0000313" key="4">
    <source>
        <dbReference type="Proteomes" id="UP000070700"/>
    </source>
</evidence>
<feature type="transmembrane region" description="Helical" evidence="2">
    <location>
        <begin position="383"/>
        <end position="402"/>
    </location>
</feature>
<evidence type="ECO:0000256" key="1">
    <source>
        <dbReference type="SAM" id="MobiDB-lite"/>
    </source>
</evidence>
<feature type="transmembrane region" description="Helical" evidence="2">
    <location>
        <begin position="138"/>
        <end position="159"/>
    </location>
</feature>
<dbReference type="InParanoid" id="A0A194X5K7"/>
<protein>
    <submittedName>
        <fullName evidence="3">Uncharacterized protein</fullName>
    </submittedName>
</protein>
<feature type="transmembrane region" description="Helical" evidence="2">
    <location>
        <begin position="358"/>
        <end position="377"/>
    </location>
</feature>
<feature type="transmembrane region" description="Helical" evidence="2">
    <location>
        <begin position="500"/>
        <end position="523"/>
    </location>
</feature>
<name>A0A194X5K7_MOLSC</name>
<organism evidence="3 4">
    <name type="scientific">Mollisia scopiformis</name>
    <name type="common">Conifer needle endophyte fungus</name>
    <name type="synonym">Phialocephala scopiformis</name>
    <dbReference type="NCBI Taxonomy" id="149040"/>
    <lineage>
        <taxon>Eukaryota</taxon>
        <taxon>Fungi</taxon>
        <taxon>Dikarya</taxon>
        <taxon>Ascomycota</taxon>
        <taxon>Pezizomycotina</taxon>
        <taxon>Leotiomycetes</taxon>
        <taxon>Helotiales</taxon>
        <taxon>Mollisiaceae</taxon>
        <taxon>Mollisia</taxon>
    </lineage>
</organism>
<dbReference type="Pfam" id="PF11915">
    <property type="entry name" value="DUF3433"/>
    <property type="match status" value="2"/>
</dbReference>
<feature type="transmembrane region" description="Helical" evidence="2">
    <location>
        <begin position="97"/>
        <end position="118"/>
    </location>
</feature>
<feature type="region of interest" description="Disordered" evidence="1">
    <location>
        <begin position="1"/>
        <end position="46"/>
    </location>
</feature>
<dbReference type="EMBL" id="KQ947419">
    <property type="protein sequence ID" value="KUJ15092.1"/>
    <property type="molecule type" value="Genomic_DNA"/>
</dbReference>
<keyword evidence="2" id="KW-0472">Membrane</keyword>
<evidence type="ECO:0000256" key="2">
    <source>
        <dbReference type="SAM" id="Phobius"/>
    </source>
</evidence>
<feature type="transmembrane region" description="Helical" evidence="2">
    <location>
        <begin position="450"/>
        <end position="472"/>
    </location>
</feature>
<gene>
    <name evidence="3" type="ORF">LY89DRAFT_720488</name>
</gene>
<dbReference type="OrthoDB" id="3248909at2759"/>
<accession>A0A194X5K7</accession>
<feature type="compositionally biased region" description="Polar residues" evidence="1">
    <location>
        <begin position="1"/>
        <end position="13"/>
    </location>
</feature>
<dbReference type="KEGG" id="psco:LY89DRAFT_720488"/>
<keyword evidence="2" id="KW-0812">Transmembrane</keyword>
<dbReference type="RefSeq" id="XP_018069447.1">
    <property type="nucleotide sequence ID" value="XM_018218573.1"/>
</dbReference>
<feature type="transmembrane region" description="Helical" evidence="2">
    <location>
        <begin position="204"/>
        <end position="226"/>
    </location>
</feature>
<keyword evidence="2" id="KW-1133">Transmembrane helix</keyword>